<dbReference type="OrthoDB" id="1633386at2"/>
<protein>
    <recommendedName>
        <fullName evidence="1">Bacteriophage phiJL001 Gp84 C-terminal domain-containing protein</fullName>
    </recommendedName>
</protein>
<dbReference type="Pfam" id="PF09356">
    <property type="entry name" value="Phage_BR0599"/>
    <property type="match status" value="1"/>
</dbReference>
<accession>A0A447CZT8</accession>
<reference evidence="3" key="1">
    <citation type="submission" date="2018-10" db="EMBL/GenBank/DDBJ databases">
        <authorList>
            <person name="Peiro R."/>
            <person name="Begona"/>
            <person name="Cbmso G."/>
            <person name="Lopez M."/>
            <person name="Gonzalez S."/>
            <person name="Sacristan E."/>
            <person name="Castillo E."/>
        </authorList>
    </citation>
    <scope>NUCLEOTIDE SEQUENCE [LARGE SCALE GENOMIC DNA]</scope>
</reference>
<gene>
    <name evidence="2" type="ORF">RHODGE_RHODGE_04386</name>
</gene>
<dbReference type="RefSeq" id="WP_129611190.1">
    <property type="nucleotide sequence ID" value="NZ_UWOC01000192.1"/>
</dbReference>
<dbReference type="NCBIfam" id="TIGR02218">
    <property type="entry name" value="phg_TIGR02218"/>
    <property type="match status" value="1"/>
</dbReference>
<name>A0A447CZT8_9BRAD</name>
<dbReference type="AlphaFoldDB" id="A0A447CZT8"/>
<proteinExistence type="predicted"/>
<dbReference type="Proteomes" id="UP000289200">
    <property type="component" value="Unassembled WGS sequence"/>
</dbReference>
<dbReference type="EMBL" id="UWOC01000192">
    <property type="protein sequence ID" value="VCU10821.1"/>
    <property type="molecule type" value="Genomic_DNA"/>
</dbReference>
<dbReference type="InterPro" id="IPR011928">
    <property type="entry name" value="Phage_phiJL001_Gp84"/>
</dbReference>
<dbReference type="InterPro" id="IPR018964">
    <property type="entry name" value="Phage_phiJL001_Gp84_C"/>
</dbReference>
<evidence type="ECO:0000313" key="3">
    <source>
        <dbReference type="Proteomes" id="UP000289200"/>
    </source>
</evidence>
<feature type="domain" description="Bacteriophage phiJL001 Gp84 C-terminal" evidence="1">
    <location>
        <begin position="198"/>
        <end position="277"/>
    </location>
</feature>
<keyword evidence="3" id="KW-1185">Reference proteome</keyword>
<evidence type="ECO:0000313" key="2">
    <source>
        <dbReference type="EMBL" id="VCU10821.1"/>
    </source>
</evidence>
<sequence>MRQVPPALQGRLDAGVTTLCRCFVLRRRDGVVLGFTDHDEDVRLDGTVCRAGTGLDASEATSRFGLQVDGAEVSGALADDSLTDADLAAGRFDGAAVETWLVDWSEPALRVLVATATVGEVRREGAAFTAELRSLADRLAQESGRLYTAACDADLGDARCGVDLTAPSRRASGTVAALVGTSVLRVTGCDGFADGGLTGGRLLFTGGANAGLASEVKIHTAAADGVTLALWRAMPEPIAPGDAFTVTAGCDKSFATCRDRFANTARFRGFPHIPGNDYVIGHP</sequence>
<comment type="caution">
    <text evidence="2">The sequence shown here is derived from an EMBL/GenBank/DDBJ whole genome shotgun (WGS) entry which is preliminary data.</text>
</comment>
<organism evidence="2 3">
    <name type="scientific">Rhodoplanes serenus</name>
    <dbReference type="NCBI Taxonomy" id="200615"/>
    <lineage>
        <taxon>Bacteria</taxon>
        <taxon>Pseudomonadati</taxon>
        <taxon>Pseudomonadota</taxon>
        <taxon>Alphaproteobacteria</taxon>
        <taxon>Hyphomicrobiales</taxon>
        <taxon>Nitrobacteraceae</taxon>
        <taxon>Rhodoplanes</taxon>
    </lineage>
</organism>
<dbReference type="Pfam" id="PF09931">
    <property type="entry name" value="Phage_phiJL001_Gp84_N"/>
    <property type="match status" value="1"/>
</dbReference>
<evidence type="ECO:0000259" key="1">
    <source>
        <dbReference type="Pfam" id="PF09356"/>
    </source>
</evidence>